<evidence type="ECO:0000256" key="8">
    <source>
        <dbReference type="SAM" id="MobiDB-lite"/>
    </source>
</evidence>
<reference evidence="11" key="1">
    <citation type="submission" date="2024-01" db="EMBL/GenBank/DDBJ databases">
        <title>GRCr8: a new rat reference genome assembly contstructed from accurate long reads and long range scaffolding.</title>
        <authorList>
            <person name="Doris P.A."/>
            <person name="Kalbfleisch T."/>
            <person name="Li K."/>
            <person name="Howe K."/>
            <person name="Wood J."/>
        </authorList>
    </citation>
    <scope>NUCLEOTIDE SEQUENCE [LARGE SCALE GENOMIC DNA]</scope>
    <source>
        <strain evidence="11">Brown Norway</strain>
    </source>
</reference>
<evidence type="ECO:0000256" key="6">
    <source>
        <dbReference type="ARBA" id="ARBA00023180"/>
    </source>
</evidence>
<gene>
    <name evidence="11" type="primary">Sypl2</name>
</gene>
<reference evidence="11" key="3">
    <citation type="submission" date="2025-09" db="UniProtKB">
        <authorList>
            <consortium name="Ensembl"/>
        </authorList>
    </citation>
    <scope>IDENTIFICATION</scope>
    <source>
        <strain evidence="11">Brown Norway</strain>
    </source>
</reference>
<keyword evidence="12" id="KW-1185">Reference proteome</keyword>
<dbReference type="Proteomes" id="UP000002494">
    <property type="component" value="Chromosome 2"/>
</dbReference>
<name>A0ABK0M7L8_RAT</name>
<feature type="region of interest" description="Disordered" evidence="8">
    <location>
        <begin position="284"/>
        <end position="306"/>
    </location>
</feature>
<evidence type="ECO:0000256" key="9">
    <source>
        <dbReference type="SAM" id="Phobius"/>
    </source>
</evidence>
<dbReference type="PRINTS" id="PR00220">
    <property type="entry name" value="SYNAPTOPHYSN"/>
</dbReference>
<feature type="transmembrane region" description="Helical" evidence="9">
    <location>
        <begin position="159"/>
        <end position="181"/>
    </location>
</feature>
<evidence type="ECO:0000256" key="1">
    <source>
        <dbReference type="ARBA" id="ARBA00004141"/>
    </source>
</evidence>
<feature type="domain" description="MARVEL" evidence="10">
    <location>
        <begin position="72"/>
        <end position="280"/>
    </location>
</feature>
<organism evidence="11 12">
    <name type="scientific">Rattus norvegicus</name>
    <name type="common">Rat</name>
    <dbReference type="NCBI Taxonomy" id="10116"/>
    <lineage>
        <taxon>Eukaryota</taxon>
        <taxon>Metazoa</taxon>
        <taxon>Chordata</taxon>
        <taxon>Craniata</taxon>
        <taxon>Vertebrata</taxon>
        <taxon>Euteleostomi</taxon>
        <taxon>Mammalia</taxon>
        <taxon>Eutheria</taxon>
        <taxon>Euarchontoglires</taxon>
        <taxon>Glires</taxon>
        <taxon>Rodentia</taxon>
        <taxon>Myomorpha</taxon>
        <taxon>Muroidea</taxon>
        <taxon>Muridae</taxon>
        <taxon>Murinae</taxon>
        <taxon>Rattus</taxon>
    </lineage>
</organism>
<dbReference type="GeneTree" id="ENSGT01030000234637"/>
<keyword evidence="5 7" id="KW-0472">Membrane</keyword>
<evidence type="ECO:0000313" key="12">
    <source>
        <dbReference type="Proteomes" id="UP000002494"/>
    </source>
</evidence>
<feature type="transmembrane region" description="Helical" evidence="9">
    <location>
        <begin position="193"/>
        <end position="213"/>
    </location>
</feature>
<dbReference type="RGD" id="1309907">
    <property type="gene designation" value="Sypl2"/>
</dbReference>
<comment type="subcellular location">
    <subcellularLocation>
        <location evidence="1">Membrane</location>
        <topology evidence="1">Multi-pass membrane protein</topology>
    </subcellularLocation>
</comment>
<dbReference type="PROSITE" id="PS51225">
    <property type="entry name" value="MARVEL"/>
    <property type="match status" value="1"/>
</dbReference>
<evidence type="ECO:0000259" key="10">
    <source>
        <dbReference type="PROSITE" id="PS51225"/>
    </source>
</evidence>
<dbReference type="PANTHER" id="PTHR10306:SF8">
    <property type="entry name" value="SYNAPTOPHYSIN-LIKE PROTEIN 2"/>
    <property type="match status" value="1"/>
</dbReference>
<keyword evidence="4 9" id="KW-1133">Transmembrane helix</keyword>
<evidence type="ECO:0000256" key="3">
    <source>
        <dbReference type="ARBA" id="ARBA00022692"/>
    </source>
</evidence>
<dbReference type="Pfam" id="PF01284">
    <property type="entry name" value="MARVEL"/>
    <property type="match status" value="1"/>
</dbReference>
<sequence length="306" mass="33814">MHTCTDIHTGKACTHTFFKICFWCSGIHLYSPYSVSKSKRIQCSRSFSATYSSEAPEIIPNQQSRQMVLMGLVTHAWKSQQAGAELFAIFAFGSCGSYSGETGALVRCNNDPKDVSSIIVLFGYPFRLYQVQYEMPLCDEESTSKTMNLMGDFSAPAEFFVTLGIFSFFYTMAALVIYLRFHKVYTENKRFPLVDFCVTVSFTFFWLVAAAAWGKGLTDVKGATRPSSLTAAMSVCHGEEAVCSAGATPSMGLANISVLFGFINFFLWAGNCWFVFKETPWHGQGQDQGQGPSQESAAEQGAVEKQ</sequence>
<reference evidence="11" key="2">
    <citation type="submission" date="2025-08" db="UniProtKB">
        <authorList>
            <consortium name="Ensembl"/>
        </authorList>
    </citation>
    <scope>IDENTIFICATION</scope>
    <source>
        <strain evidence="11">Brown Norway</strain>
    </source>
</reference>
<feature type="transmembrane region" description="Helical" evidence="9">
    <location>
        <begin position="256"/>
        <end position="276"/>
    </location>
</feature>
<evidence type="ECO:0000313" key="11">
    <source>
        <dbReference type="Ensembl" id="ENSRNOP00000111988.1"/>
    </source>
</evidence>
<dbReference type="InterPro" id="IPR008253">
    <property type="entry name" value="Marvel"/>
</dbReference>
<dbReference type="InterPro" id="IPR001285">
    <property type="entry name" value="Synaptophysin/porin"/>
</dbReference>
<keyword evidence="3 7" id="KW-0812">Transmembrane</keyword>
<proteinExistence type="inferred from homology"/>
<protein>
    <submittedName>
        <fullName evidence="11">Synaptophysin-like 2</fullName>
    </submittedName>
</protein>
<evidence type="ECO:0000256" key="5">
    <source>
        <dbReference type="ARBA" id="ARBA00023136"/>
    </source>
</evidence>
<comment type="similarity">
    <text evidence="2">Belongs to the synaptophysin/synaptobrevin family.</text>
</comment>
<evidence type="ECO:0000256" key="4">
    <source>
        <dbReference type="ARBA" id="ARBA00022989"/>
    </source>
</evidence>
<evidence type="ECO:0000256" key="7">
    <source>
        <dbReference type="PROSITE-ProRule" id="PRU00581"/>
    </source>
</evidence>
<evidence type="ECO:0000256" key="2">
    <source>
        <dbReference type="ARBA" id="ARBA00006476"/>
    </source>
</evidence>
<dbReference type="Ensembl" id="ENSRNOT00000167936.1">
    <property type="protein sequence ID" value="ENSRNOP00000111988.1"/>
    <property type="gene ID" value="ENSRNOG00000019780.6"/>
</dbReference>
<dbReference type="PANTHER" id="PTHR10306">
    <property type="entry name" value="SYNAPTOPHYSIN"/>
    <property type="match status" value="1"/>
</dbReference>
<accession>A0ABK0M7L8</accession>
<keyword evidence="6" id="KW-0325">Glycoprotein</keyword>